<gene>
    <name evidence="1" type="ORF">LCGC14_0530960</name>
</gene>
<protein>
    <submittedName>
        <fullName evidence="1">Uncharacterized protein</fullName>
    </submittedName>
</protein>
<organism evidence="1">
    <name type="scientific">marine sediment metagenome</name>
    <dbReference type="NCBI Taxonomy" id="412755"/>
    <lineage>
        <taxon>unclassified sequences</taxon>
        <taxon>metagenomes</taxon>
        <taxon>ecological metagenomes</taxon>
    </lineage>
</organism>
<comment type="caution">
    <text evidence="1">The sequence shown here is derived from an EMBL/GenBank/DDBJ whole genome shotgun (WGS) entry which is preliminary data.</text>
</comment>
<evidence type="ECO:0000313" key="1">
    <source>
        <dbReference type="EMBL" id="KKN60558.1"/>
    </source>
</evidence>
<dbReference type="AlphaFoldDB" id="A0A0F9V3U1"/>
<proteinExistence type="predicted"/>
<accession>A0A0F9V3U1</accession>
<name>A0A0F9V3U1_9ZZZZ</name>
<sequence length="690" mass="81614">MFGDGRKEQKREDMLVCEKKHRKVSGLLEKNLENHTLNETIEPFGRKLSCTKYPQNHIMTKTSTDMVDNHLSEQYNSRINIFLKEDHTKNESVENIDNEDQDYLEISRGLCRNLLESETGFHNQCSRKILKHDQTKTFINIKPDLIKNKRDSFMSQRNDVMIDGVWYKSAKNLNCKRKILVNVAKNRFWTIADTSTLVSNTALFKKMITWINEKIITYKSSGKVAFRRENRIGRNQRQTSYISESQEFAKKININRVTVQQWIRQYLIAVNGLESGGDLHEKVFSSNPQRKKIPWNSYKFLEDLVREVSMRKTGLLARLKTTPTELNEIVVKNNLESVKIKTENIKIECPIHGEFKKRYVDLYEGQWCRQCAHEEMSHSYGKIKEKGEEFGYFLKDDKDIFEEKRKSQKKAPSNTILEYICIEGHKNYKSLHDILTAARDGRYGCKKCYRLSIMVTYEEFQRGVYESGFKTEITKSKFSQIKEHCIKNNMILTHDVYFNITCSEEHIFPAFYVSITSRNGIKCPYCGMSALQKRIHLYMESALKVPFESEVDLRRIISTETRYLKMDGYTEIFLGGRPIKVIFEAMGEQHRFFVEAFHKSLKDFENQKRRDNYLRNECRDAGIILIEFWYDDEVKHYKKLLLEQFYRQTKDLGIFEDGYYLKRIPHYTPRLLHNKFLGAIQNVQKQIKDF</sequence>
<reference evidence="1" key="1">
    <citation type="journal article" date="2015" name="Nature">
        <title>Complex archaea that bridge the gap between prokaryotes and eukaryotes.</title>
        <authorList>
            <person name="Spang A."/>
            <person name="Saw J.H."/>
            <person name="Jorgensen S.L."/>
            <person name="Zaremba-Niedzwiedzka K."/>
            <person name="Martijn J."/>
            <person name="Lind A.E."/>
            <person name="van Eijk R."/>
            <person name="Schleper C."/>
            <person name="Guy L."/>
            <person name="Ettema T.J."/>
        </authorList>
    </citation>
    <scope>NUCLEOTIDE SEQUENCE</scope>
</reference>
<dbReference type="EMBL" id="LAZR01000692">
    <property type="protein sequence ID" value="KKN60558.1"/>
    <property type="molecule type" value="Genomic_DNA"/>
</dbReference>